<feature type="compositionally biased region" description="Basic and acidic residues" evidence="6">
    <location>
        <begin position="392"/>
        <end position="417"/>
    </location>
</feature>
<dbReference type="InterPro" id="IPR004358">
    <property type="entry name" value="Sig_transdc_His_kin-like_C"/>
</dbReference>
<feature type="region of interest" description="Disordered" evidence="6">
    <location>
        <begin position="130"/>
        <end position="169"/>
    </location>
</feature>
<feature type="compositionally biased region" description="Low complexity" evidence="6">
    <location>
        <begin position="432"/>
        <end position="452"/>
    </location>
</feature>
<dbReference type="STRING" id="427683.A5481_03300"/>
<dbReference type="InterPro" id="IPR005467">
    <property type="entry name" value="His_kinase_dom"/>
</dbReference>
<dbReference type="CDD" id="cd00082">
    <property type="entry name" value="HisKA"/>
    <property type="match status" value="1"/>
</dbReference>
<dbReference type="SMART" id="SM00091">
    <property type="entry name" value="PAS"/>
    <property type="match status" value="1"/>
</dbReference>
<dbReference type="CDD" id="cd00130">
    <property type="entry name" value="PAS"/>
    <property type="match status" value="1"/>
</dbReference>
<dbReference type="EMBL" id="LWHQ01000007">
    <property type="protein sequence ID" value="OAS27003.1"/>
    <property type="molecule type" value="Genomic_DNA"/>
</dbReference>
<evidence type="ECO:0000256" key="4">
    <source>
        <dbReference type="ARBA" id="ARBA00022679"/>
    </source>
</evidence>
<feature type="domain" description="PAS" evidence="8">
    <location>
        <begin position="647"/>
        <end position="717"/>
    </location>
</feature>
<feature type="region of interest" description="Disordered" evidence="6">
    <location>
        <begin position="310"/>
        <end position="348"/>
    </location>
</feature>
<dbReference type="SMART" id="SM00387">
    <property type="entry name" value="HATPase_c"/>
    <property type="match status" value="1"/>
</dbReference>
<dbReference type="Gene3D" id="3.30.565.10">
    <property type="entry name" value="Histidine kinase-like ATPase, C-terminal domain"/>
    <property type="match status" value="1"/>
</dbReference>
<evidence type="ECO:0000256" key="2">
    <source>
        <dbReference type="ARBA" id="ARBA00012438"/>
    </source>
</evidence>
<dbReference type="Pfam" id="PF08448">
    <property type="entry name" value="PAS_4"/>
    <property type="match status" value="1"/>
</dbReference>
<keyword evidence="3" id="KW-0597">Phosphoprotein</keyword>
<dbReference type="PANTHER" id="PTHR43047:SF72">
    <property type="entry name" value="OSMOSENSING HISTIDINE PROTEIN KINASE SLN1"/>
    <property type="match status" value="1"/>
</dbReference>
<feature type="compositionally biased region" description="Pro residues" evidence="6">
    <location>
        <begin position="139"/>
        <end position="149"/>
    </location>
</feature>
<sequence>MGRDVLYATTIEALRAVPAFGHRIAGPDRAFLLVDGAATRLLHASPAAESLSGSIADADGVLDPALGLPAQLRGSLGLPPGTAQPRLERLRLAGSLAPPLLCACLPAALPDGSRGLAVAILDPLPVRRPRRAPAAAPAPAEPDPAPPASPDAAAAPDPAASTPAATPAAPAPSLRFLWRSDARGCLVEATAALSDAVGAAPVGLSWDDLLAGPVEAEAGLAEALAERRTFRAVPVRWRLAGTRQAVAVDLSGAPRLGAGRAFAGFSGFGVIHPDRVAAAADRREPAEPKPPRPTLRERAAAVIAVGRPAPTDAVPDLASDPAPDPASALAASPALAAATPEETGDPRDLASLAGATMAEFAGLMAAPFAHLGMSWGFGTRPPSSPPAPPAPDRQDGDGGRAGDEPGEGRAADRRHSGSESPGAPARPEPGPDSEAPADEAAPAASGDEPAGDGPRGAALSLNEHAAFREIARALGARFAGDPDGAEAVPPAPSGPVHRGAVTPFRGVSGQGHALARLPERGAESALARLVERLPIGLLVHRGDEVLLANRHLLALAGYDTLEALAEAGGPGVIFRGRDPAAQAGAGEGAPVALTTRTGGSVPVGVTVGVVEWDGAPASLLTIRRLPDADPAQSLAAAEAHLAHRDAHLRETTAILDAVTDGVVVLDEEGRVIGMNRGAQDLLGVDPREVAGASLTGLFSLESRPAAQAALLRASAGNVATPAEEVIAQGAEGPLPLVLTLAPVASGPQRRVAAVLRDVSGVRRTEAELVRARREAERASAQKSDFLATISHEVRTPLNAITGFAEVMLEEQFGPVGSERYRDYLRDIRASGEHVVSLVNDLLDLAKIEAGHLDLAFAGLGLNDLVAASVALMQPQAARQRVVMRTSFAPGLPAVLADQRSLRQAALNVISNAIKFTDAGGQVIVSTAATDRGGVALRVRDTGIGMSPEEVETALQPFRQIATAQRRGGGTGLGLPLTRALVEANRASLTITSRKGEGTLVEVLFPAARVLES</sequence>
<dbReference type="Gene3D" id="1.10.287.130">
    <property type="match status" value="1"/>
</dbReference>
<evidence type="ECO:0000256" key="6">
    <source>
        <dbReference type="SAM" id="MobiDB-lite"/>
    </source>
</evidence>
<evidence type="ECO:0000313" key="9">
    <source>
        <dbReference type="EMBL" id="OAS27003.1"/>
    </source>
</evidence>
<dbReference type="Pfam" id="PF02518">
    <property type="entry name" value="HATPase_c"/>
    <property type="match status" value="1"/>
</dbReference>
<dbReference type="InterPro" id="IPR000014">
    <property type="entry name" value="PAS"/>
</dbReference>
<dbReference type="InterPro" id="IPR003594">
    <property type="entry name" value="HATPase_dom"/>
</dbReference>
<name>A0A179SKA8_9HYPH</name>
<dbReference type="NCBIfam" id="TIGR00229">
    <property type="entry name" value="sensory_box"/>
    <property type="match status" value="1"/>
</dbReference>
<dbReference type="Gene3D" id="3.30.450.20">
    <property type="entry name" value="PAS domain"/>
    <property type="match status" value="1"/>
</dbReference>
<comment type="caution">
    <text evidence="9">The sequence shown here is derived from an EMBL/GenBank/DDBJ whole genome shotgun (WGS) entry which is preliminary data.</text>
</comment>
<gene>
    <name evidence="9" type="ORF">A5481_03300</name>
</gene>
<dbReference type="GO" id="GO:0000155">
    <property type="term" value="F:phosphorelay sensor kinase activity"/>
    <property type="evidence" value="ECO:0007669"/>
    <property type="project" value="InterPro"/>
</dbReference>
<evidence type="ECO:0000256" key="3">
    <source>
        <dbReference type="ARBA" id="ARBA00022553"/>
    </source>
</evidence>
<dbReference type="PANTHER" id="PTHR43047">
    <property type="entry name" value="TWO-COMPONENT HISTIDINE PROTEIN KINASE"/>
    <property type="match status" value="1"/>
</dbReference>
<dbReference type="SMART" id="SM00388">
    <property type="entry name" value="HisKA"/>
    <property type="match status" value="1"/>
</dbReference>
<dbReference type="SUPFAM" id="SSF47384">
    <property type="entry name" value="Homodimeric domain of signal transducing histidine kinase"/>
    <property type="match status" value="1"/>
</dbReference>
<organism evidence="9 10">
    <name type="scientific">Methylobacterium platani</name>
    <dbReference type="NCBI Taxonomy" id="427683"/>
    <lineage>
        <taxon>Bacteria</taxon>
        <taxon>Pseudomonadati</taxon>
        <taxon>Pseudomonadota</taxon>
        <taxon>Alphaproteobacteria</taxon>
        <taxon>Hyphomicrobiales</taxon>
        <taxon>Methylobacteriaceae</taxon>
        <taxon>Methylobacterium</taxon>
    </lineage>
</organism>
<dbReference type="InterPro" id="IPR013656">
    <property type="entry name" value="PAS_4"/>
</dbReference>
<dbReference type="InterPro" id="IPR035965">
    <property type="entry name" value="PAS-like_dom_sf"/>
</dbReference>
<feature type="region of interest" description="Disordered" evidence="6">
    <location>
        <begin position="481"/>
        <end position="507"/>
    </location>
</feature>
<dbReference type="EC" id="2.7.13.3" evidence="2"/>
<dbReference type="Pfam" id="PF00512">
    <property type="entry name" value="HisKA"/>
    <property type="match status" value="1"/>
</dbReference>
<dbReference type="PROSITE" id="PS50112">
    <property type="entry name" value="PAS"/>
    <property type="match status" value="1"/>
</dbReference>
<protein>
    <recommendedName>
        <fullName evidence="2">histidine kinase</fullName>
        <ecNumber evidence="2">2.7.13.3</ecNumber>
    </recommendedName>
</protein>
<keyword evidence="4" id="KW-0808">Transferase</keyword>
<dbReference type="InterPro" id="IPR036097">
    <property type="entry name" value="HisK_dim/P_sf"/>
</dbReference>
<dbReference type="OrthoDB" id="9801651at2"/>
<keyword evidence="5 9" id="KW-0418">Kinase</keyword>
<dbReference type="InterPro" id="IPR036890">
    <property type="entry name" value="HATPase_C_sf"/>
</dbReference>
<dbReference type="GO" id="GO:0005886">
    <property type="term" value="C:plasma membrane"/>
    <property type="evidence" value="ECO:0007669"/>
    <property type="project" value="TreeGrafter"/>
</dbReference>
<feature type="compositionally biased region" description="Low complexity" evidence="6">
    <location>
        <begin position="150"/>
        <end position="169"/>
    </location>
</feature>
<reference evidence="9 10" key="1">
    <citation type="submission" date="2016-04" db="EMBL/GenBank/DDBJ databases">
        <authorList>
            <person name="Evans L.H."/>
            <person name="Alamgir A."/>
            <person name="Owens N."/>
            <person name="Weber N.D."/>
            <person name="Virtaneva K."/>
            <person name="Barbian K."/>
            <person name="Babar A."/>
            <person name="Rosenke K."/>
        </authorList>
    </citation>
    <scope>NUCLEOTIDE SEQUENCE [LARGE SCALE GENOMIC DNA]</scope>
    <source>
        <strain evidence="9 10">PMB02</strain>
    </source>
</reference>
<proteinExistence type="predicted"/>
<evidence type="ECO:0000259" key="7">
    <source>
        <dbReference type="PROSITE" id="PS50109"/>
    </source>
</evidence>
<accession>A0A179SKA8</accession>
<dbReference type="PROSITE" id="PS50109">
    <property type="entry name" value="HIS_KIN"/>
    <property type="match status" value="1"/>
</dbReference>
<dbReference type="Proteomes" id="UP000078316">
    <property type="component" value="Unassembled WGS sequence"/>
</dbReference>
<dbReference type="RefSeq" id="WP_048436770.1">
    <property type="nucleotide sequence ID" value="NZ_LWHQ01000007.1"/>
</dbReference>
<dbReference type="AlphaFoldDB" id="A0A179SKA8"/>
<feature type="compositionally biased region" description="Pro residues" evidence="6">
    <location>
        <begin position="382"/>
        <end position="391"/>
    </location>
</feature>
<dbReference type="SUPFAM" id="SSF55785">
    <property type="entry name" value="PYP-like sensor domain (PAS domain)"/>
    <property type="match status" value="1"/>
</dbReference>
<comment type="catalytic activity">
    <reaction evidence="1">
        <text>ATP + protein L-histidine = ADP + protein N-phospho-L-histidine.</text>
        <dbReference type="EC" id="2.7.13.3"/>
    </reaction>
</comment>
<feature type="compositionally biased region" description="Low complexity" evidence="6">
    <location>
        <begin position="315"/>
        <end position="338"/>
    </location>
</feature>
<feature type="region of interest" description="Disordered" evidence="6">
    <location>
        <begin position="377"/>
        <end position="457"/>
    </location>
</feature>
<dbReference type="SUPFAM" id="SSF55874">
    <property type="entry name" value="ATPase domain of HSP90 chaperone/DNA topoisomerase II/histidine kinase"/>
    <property type="match status" value="1"/>
</dbReference>
<evidence type="ECO:0000259" key="8">
    <source>
        <dbReference type="PROSITE" id="PS50112"/>
    </source>
</evidence>
<dbReference type="GO" id="GO:0009927">
    <property type="term" value="F:histidine phosphotransfer kinase activity"/>
    <property type="evidence" value="ECO:0007669"/>
    <property type="project" value="TreeGrafter"/>
</dbReference>
<evidence type="ECO:0000256" key="1">
    <source>
        <dbReference type="ARBA" id="ARBA00000085"/>
    </source>
</evidence>
<evidence type="ECO:0000256" key="5">
    <source>
        <dbReference type="ARBA" id="ARBA00022777"/>
    </source>
</evidence>
<evidence type="ECO:0000313" key="10">
    <source>
        <dbReference type="Proteomes" id="UP000078316"/>
    </source>
</evidence>
<feature type="domain" description="Histidine kinase" evidence="7">
    <location>
        <begin position="788"/>
        <end position="1008"/>
    </location>
</feature>
<dbReference type="InterPro" id="IPR003661">
    <property type="entry name" value="HisK_dim/P_dom"/>
</dbReference>
<dbReference type="PRINTS" id="PR00344">
    <property type="entry name" value="BCTRLSENSOR"/>
</dbReference>